<dbReference type="STRING" id="6669.E9HUB1"/>
<feature type="transmembrane region" description="Helical" evidence="11">
    <location>
        <begin position="96"/>
        <end position="117"/>
    </location>
</feature>
<feature type="region of interest" description="Disordered" evidence="10">
    <location>
        <begin position="1"/>
        <end position="83"/>
    </location>
</feature>
<evidence type="ECO:0000256" key="9">
    <source>
        <dbReference type="ARBA" id="ARBA00037847"/>
    </source>
</evidence>
<evidence type="ECO:0000256" key="11">
    <source>
        <dbReference type="SAM" id="Phobius"/>
    </source>
</evidence>
<keyword evidence="3" id="KW-0597">Phosphoprotein</keyword>
<dbReference type="PhylomeDB" id="E9HUB1"/>
<dbReference type="EMBL" id="GL732803">
    <property type="protein sequence ID" value="EFX64672.1"/>
    <property type="molecule type" value="Genomic_DNA"/>
</dbReference>
<keyword evidence="4 11" id="KW-0812">Transmembrane</keyword>
<protein>
    <recommendedName>
        <fullName evidence="12">Torsin-1A-interacting protein 1/2 AAA+ activator domain-containing protein</fullName>
    </recommendedName>
</protein>
<keyword evidence="8" id="KW-0539">Nucleus</keyword>
<dbReference type="GO" id="GO:0061024">
    <property type="term" value="P:membrane organization"/>
    <property type="evidence" value="ECO:0000318"/>
    <property type="project" value="GO_Central"/>
</dbReference>
<evidence type="ECO:0000256" key="1">
    <source>
        <dbReference type="ARBA" id="ARBA00004259"/>
    </source>
</evidence>
<evidence type="ECO:0000256" key="5">
    <source>
        <dbReference type="ARBA" id="ARBA00022989"/>
    </source>
</evidence>
<dbReference type="InterPro" id="IPR046753">
    <property type="entry name" value="TOIP1/2_C"/>
</dbReference>
<organism evidence="13 14">
    <name type="scientific">Daphnia pulex</name>
    <name type="common">Water flea</name>
    <dbReference type="NCBI Taxonomy" id="6669"/>
    <lineage>
        <taxon>Eukaryota</taxon>
        <taxon>Metazoa</taxon>
        <taxon>Ecdysozoa</taxon>
        <taxon>Arthropoda</taxon>
        <taxon>Crustacea</taxon>
        <taxon>Branchiopoda</taxon>
        <taxon>Diplostraca</taxon>
        <taxon>Cladocera</taxon>
        <taxon>Anomopoda</taxon>
        <taxon>Daphniidae</taxon>
        <taxon>Daphnia</taxon>
    </lineage>
</organism>
<dbReference type="Proteomes" id="UP000000305">
    <property type="component" value="Unassembled WGS sequence"/>
</dbReference>
<dbReference type="InParanoid" id="E9HUB1"/>
<comment type="subcellular location">
    <subcellularLocation>
        <location evidence="9">Endomembrane system</location>
        <topology evidence="9">Single-pass membrane protein</topology>
    </subcellularLocation>
    <subcellularLocation>
        <location evidence="1">Nucleus envelope</location>
    </subcellularLocation>
</comment>
<dbReference type="OrthoDB" id="6258998at2759"/>
<evidence type="ECO:0000259" key="12">
    <source>
        <dbReference type="Pfam" id="PF05609"/>
    </source>
</evidence>
<dbReference type="GO" id="GO:0005635">
    <property type="term" value="C:nuclear envelope"/>
    <property type="evidence" value="ECO:0007669"/>
    <property type="project" value="UniProtKB-SubCell"/>
</dbReference>
<dbReference type="InterPro" id="IPR038599">
    <property type="entry name" value="LAP1C-like_C_sf"/>
</dbReference>
<evidence type="ECO:0000313" key="14">
    <source>
        <dbReference type="Proteomes" id="UP000000305"/>
    </source>
</evidence>
<gene>
    <name evidence="13" type="ORF">DAPPUDRAFT_304400</name>
</gene>
<dbReference type="PANTHER" id="PTHR18843">
    <property type="entry name" value="TORSIN-1A-INTERACTING PROTEIN"/>
    <property type="match status" value="1"/>
</dbReference>
<dbReference type="PANTHER" id="PTHR18843:SF7">
    <property type="entry name" value="LAMINA-ASSOCIATED POLYPEPTIDE 1B ISOFORM 1-RELATED"/>
    <property type="match status" value="1"/>
</dbReference>
<evidence type="ECO:0000313" key="13">
    <source>
        <dbReference type="EMBL" id="EFX64672.1"/>
    </source>
</evidence>
<evidence type="ECO:0000256" key="10">
    <source>
        <dbReference type="SAM" id="MobiDB-lite"/>
    </source>
</evidence>
<evidence type="ECO:0000256" key="4">
    <source>
        <dbReference type="ARBA" id="ARBA00022692"/>
    </source>
</evidence>
<feature type="compositionally biased region" description="Polar residues" evidence="10">
    <location>
        <begin position="15"/>
        <end position="25"/>
    </location>
</feature>
<keyword evidence="5 11" id="KW-1133">Transmembrane helix</keyword>
<dbReference type="GO" id="GO:0001671">
    <property type="term" value="F:ATPase activator activity"/>
    <property type="evidence" value="ECO:0007669"/>
    <property type="project" value="InterPro"/>
</dbReference>
<feature type="domain" description="Torsin-1A-interacting protein 1/2 AAA+ activator" evidence="12">
    <location>
        <begin position="148"/>
        <end position="305"/>
    </location>
</feature>
<dbReference type="KEGG" id="dpx:DAPPUDRAFT_304400"/>
<accession>E9HUB1</accession>
<dbReference type="OMA" id="QRRETWI"/>
<evidence type="ECO:0000256" key="6">
    <source>
        <dbReference type="ARBA" id="ARBA00023136"/>
    </source>
</evidence>
<dbReference type="Pfam" id="PF05609">
    <property type="entry name" value="LAP1_C"/>
    <property type="match status" value="1"/>
</dbReference>
<dbReference type="GO" id="GO:0016020">
    <property type="term" value="C:membrane"/>
    <property type="evidence" value="ECO:0000318"/>
    <property type="project" value="GO_Central"/>
</dbReference>
<evidence type="ECO:0000256" key="3">
    <source>
        <dbReference type="ARBA" id="ARBA00022553"/>
    </source>
</evidence>
<evidence type="ECO:0000256" key="7">
    <source>
        <dbReference type="ARBA" id="ARBA00023180"/>
    </source>
</evidence>
<reference evidence="13 14" key="1">
    <citation type="journal article" date="2011" name="Science">
        <title>The ecoresponsive genome of Daphnia pulex.</title>
        <authorList>
            <person name="Colbourne J.K."/>
            <person name="Pfrender M.E."/>
            <person name="Gilbert D."/>
            <person name="Thomas W.K."/>
            <person name="Tucker A."/>
            <person name="Oakley T.H."/>
            <person name="Tokishita S."/>
            <person name="Aerts A."/>
            <person name="Arnold G.J."/>
            <person name="Basu M.K."/>
            <person name="Bauer D.J."/>
            <person name="Caceres C.E."/>
            <person name="Carmel L."/>
            <person name="Casola C."/>
            <person name="Choi J.H."/>
            <person name="Detter J.C."/>
            <person name="Dong Q."/>
            <person name="Dusheyko S."/>
            <person name="Eads B.D."/>
            <person name="Frohlich T."/>
            <person name="Geiler-Samerotte K.A."/>
            <person name="Gerlach D."/>
            <person name="Hatcher P."/>
            <person name="Jogdeo S."/>
            <person name="Krijgsveld J."/>
            <person name="Kriventseva E.V."/>
            <person name="Kultz D."/>
            <person name="Laforsch C."/>
            <person name="Lindquist E."/>
            <person name="Lopez J."/>
            <person name="Manak J.R."/>
            <person name="Muller J."/>
            <person name="Pangilinan J."/>
            <person name="Patwardhan R.P."/>
            <person name="Pitluck S."/>
            <person name="Pritham E.J."/>
            <person name="Rechtsteiner A."/>
            <person name="Rho M."/>
            <person name="Rogozin I.B."/>
            <person name="Sakarya O."/>
            <person name="Salamov A."/>
            <person name="Schaack S."/>
            <person name="Shapiro H."/>
            <person name="Shiga Y."/>
            <person name="Skalitzky C."/>
            <person name="Smith Z."/>
            <person name="Souvorov A."/>
            <person name="Sung W."/>
            <person name="Tang Z."/>
            <person name="Tsuchiya D."/>
            <person name="Tu H."/>
            <person name="Vos H."/>
            <person name="Wang M."/>
            <person name="Wolf Y.I."/>
            <person name="Yamagata H."/>
            <person name="Yamada T."/>
            <person name="Ye Y."/>
            <person name="Shaw J.R."/>
            <person name="Andrews J."/>
            <person name="Crease T.J."/>
            <person name="Tang H."/>
            <person name="Lucas S.M."/>
            <person name="Robertson H.M."/>
            <person name="Bork P."/>
            <person name="Koonin E.V."/>
            <person name="Zdobnov E.M."/>
            <person name="Grigoriev I.V."/>
            <person name="Lynch M."/>
            <person name="Boore J.L."/>
        </authorList>
    </citation>
    <scope>NUCLEOTIDE SEQUENCE [LARGE SCALE GENOMIC DNA]</scope>
</reference>
<dbReference type="Gene3D" id="3.40.50.12190">
    <property type="match status" value="1"/>
</dbReference>
<dbReference type="AlphaFoldDB" id="E9HUB1"/>
<keyword evidence="6 11" id="KW-0472">Membrane</keyword>
<name>E9HUB1_DAPPU</name>
<evidence type="ECO:0000256" key="8">
    <source>
        <dbReference type="ARBA" id="ARBA00023242"/>
    </source>
</evidence>
<evidence type="ECO:0000256" key="2">
    <source>
        <dbReference type="ARBA" id="ARBA00007860"/>
    </source>
</evidence>
<keyword evidence="14" id="KW-1185">Reference proteome</keyword>
<comment type="similarity">
    <text evidence="2">Belongs to the TOR1AIP family.</text>
</comment>
<dbReference type="InterPro" id="IPR008662">
    <property type="entry name" value="TOIP1/2"/>
</dbReference>
<sequence length="354" mass="39568">MGLIRRRNDSRKNSNADSTTQSYSPSLKRRTISDHQENLGDGPKISEPTLTDDASSSEDDPEEKKRSPITKNVIPLPLSKQPQNGSCSKDFKFKHILKMVLIGVFILSIIFIAVIIYNNHTSFHSINSIVGNEMIPNLVSHLDLAMDLIDEMKHSFPLQRRETWISFLSALSSVIENEEPSQPAVLLFVGGNTVTATHTMQCIALILANNTNKLLPAMNSANDVLSEVIVKVDKFVSFQNQEETIKKELDTRIRSILNKSYSVIVGPLEKIPPGAAFILHGYCDNFEAPFKKRVIILTATFDSDKPLNSKKLEKRLHKLWDHKLGIEISASFVSRIANNVVFIEPETGSMPCTI</sequence>
<proteinExistence type="inferred from homology"/>
<feature type="compositionally biased region" description="Basic and acidic residues" evidence="10">
    <location>
        <begin position="1"/>
        <end position="14"/>
    </location>
</feature>
<dbReference type="HOGENOM" id="CLU_783597_0_0_1"/>
<keyword evidence="7" id="KW-0325">Glycoprotein</keyword>